<evidence type="ECO:0000259" key="7">
    <source>
        <dbReference type="PROSITE" id="PS51471"/>
    </source>
</evidence>
<evidence type="ECO:0000256" key="4">
    <source>
        <dbReference type="ARBA" id="ARBA00074102"/>
    </source>
</evidence>
<dbReference type="GO" id="GO:0046872">
    <property type="term" value="F:metal ion binding"/>
    <property type="evidence" value="ECO:0007669"/>
    <property type="project" value="UniProtKB-KW"/>
</dbReference>
<dbReference type="InterPro" id="IPR027443">
    <property type="entry name" value="IPNS-like_sf"/>
</dbReference>
<keyword evidence="1 6" id="KW-0479">Metal-binding</keyword>
<comment type="similarity">
    <text evidence="6">Belongs to the iron/ascorbate-dependent oxidoreductase family.</text>
</comment>
<sequence length="322" mass="36695">MSASHQVPILEFPEDMEDLESSSSSSSRYWAPLCAKVREACESHGFFLLRYQSVFPRTLRGDMLVAMRSLFDLPDETKSRYQNPKPYRSYNGKCSVVPLHESFGIDDPHRLSTASDFTHLMWPHGNPSFCEALHTASSNMLELSSLIMRMILESFGMGAEFQSHIHESSTVFRLMKYLVPPPFQTTGGGTLGMVAHTDKNDITILCQNDVQGLEFIPRDAQDKWVQVRVPEDAFVVIVGDSLKAWSNGRLHAVEHRVVMRGNRERYSWGLFSIPKEGAMIRVPTELIDTDHPLRYRPFKFSDYISYYVSNIRDDALEVYAGI</sequence>
<gene>
    <name evidence="8" type="ORF">SAY87_029692</name>
</gene>
<evidence type="ECO:0000313" key="9">
    <source>
        <dbReference type="Proteomes" id="UP001345219"/>
    </source>
</evidence>
<protein>
    <recommendedName>
        <fullName evidence="4">2-oxoglutarate-dependent dioxygenase DAO</fullName>
    </recommendedName>
    <alternativeName>
        <fullName evidence="5">Protein DIOXYGENASE FOR AUXIN OXIDATION</fullName>
    </alternativeName>
</protein>
<comment type="caution">
    <text evidence="8">The sequence shown here is derived from an EMBL/GenBank/DDBJ whole genome shotgun (WGS) entry which is preliminary data.</text>
</comment>
<organism evidence="8 9">
    <name type="scientific">Trapa incisa</name>
    <dbReference type="NCBI Taxonomy" id="236973"/>
    <lineage>
        <taxon>Eukaryota</taxon>
        <taxon>Viridiplantae</taxon>
        <taxon>Streptophyta</taxon>
        <taxon>Embryophyta</taxon>
        <taxon>Tracheophyta</taxon>
        <taxon>Spermatophyta</taxon>
        <taxon>Magnoliopsida</taxon>
        <taxon>eudicotyledons</taxon>
        <taxon>Gunneridae</taxon>
        <taxon>Pentapetalae</taxon>
        <taxon>rosids</taxon>
        <taxon>malvids</taxon>
        <taxon>Myrtales</taxon>
        <taxon>Lythraceae</taxon>
        <taxon>Trapa</taxon>
    </lineage>
</organism>
<dbReference type="PROSITE" id="PS51471">
    <property type="entry name" value="FE2OG_OXY"/>
    <property type="match status" value="1"/>
</dbReference>
<dbReference type="InterPro" id="IPR044861">
    <property type="entry name" value="IPNS-like_FE2OG_OXY"/>
</dbReference>
<evidence type="ECO:0000313" key="8">
    <source>
        <dbReference type="EMBL" id="KAK4761808.1"/>
    </source>
</evidence>
<dbReference type="FunFam" id="2.60.120.330:FF:000017">
    <property type="entry name" value="2-oxoglutarate-dependent dioxygenase DAO"/>
    <property type="match status" value="1"/>
</dbReference>
<proteinExistence type="inferred from homology"/>
<name>A0AAN7Q9B3_9MYRT</name>
<dbReference type="GO" id="GO:0016491">
    <property type="term" value="F:oxidoreductase activity"/>
    <property type="evidence" value="ECO:0007669"/>
    <property type="project" value="UniProtKB-KW"/>
</dbReference>
<dbReference type="InterPro" id="IPR005123">
    <property type="entry name" value="Oxoglu/Fe-dep_dioxygenase_dom"/>
</dbReference>
<keyword evidence="9" id="KW-1185">Reference proteome</keyword>
<dbReference type="AlphaFoldDB" id="A0AAN7Q9B3"/>
<keyword evidence="6" id="KW-0560">Oxidoreductase</keyword>
<dbReference type="Gene3D" id="2.60.120.330">
    <property type="entry name" value="B-lactam Antibiotic, Isopenicillin N Synthase, Chain"/>
    <property type="match status" value="1"/>
</dbReference>
<accession>A0AAN7Q9B3</accession>
<feature type="domain" description="Fe2OG dioxygenase" evidence="7">
    <location>
        <begin position="167"/>
        <end position="274"/>
    </location>
</feature>
<dbReference type="Pfam" id="PF03171">
    <property type="entry name" value="2OG-FeII_Oxy"/>
    <property type="match status" value="1"/>
</dbReference>
<dbReference type="EMBL" id="JAXIOK010000009">
    <property type="protein sequence ID" value="KAK4761808.1"/>
    <property type="molecule type" value="Genomic_DNA"/>
</dbReference>
<dbReference type="SUPFAM" id="SSF51197">
    <property type="entry name" value="Clavaminate synthase-like"/>
    <property type="match status" value="1"/>
</dbReference>
<keyword evidence="2 6" id="KW-0408">Iron</keyword>
<evidence type="ECO:0000256" key="2">
    <source>
        <dbReference type="ARBA" id="ARBA00023004"/>
    </source>
</evidence>
<comment type="function">
    <text evidence="3">2-oxoglutarate-dependent dioxygenase essential for auxin catabolism and maintenance of auxin homeostasis in reproductive organs. Catalyzes the irreversible oxidation of indole-3-acetic acid (IAA) to the biologically inactive 2-oxoindole-3-acetic acid (OxIAA).</text>
</comment>
<evidence type="ECO:0000256" key="3">
    <source>
        <dbReference type="ARBA" id="ARBA00054658"/>
    </source>
</evidence>
<evidence type="ECO:0000256" key="1">
    <source>
        <dbReference type="ARBA" id="ARBA00022723"/>
    </source>
</evidence>
<dbReference type="Proteomes" id="UP001345219">
    <property type="component" value="Chromosome 23"/>
</dbReference>
<reference evidence="8 9" key="1">
    <citation type="journal article" date="2023" name="Hortic Res">
        <title>Pangenome of water caltrop reveals structural variations and asymmetric subgenome divergence after allopolyploidization.</title>
        <authorList>
            <person name="Zhang X."/>
            <person name="Chen Y."/>
            <person name="Wang L."/>
            <person name="Yuan Y."/>
            <person name="Fang M."/>
            <person name="Shi L."/>
            <person name="Lu R."/>
            <person name="Comes H.P."/>
            <person name="Ma Y."/>
            <person name="Chen Y."/>
            <person name="Huang G."/>
            <person name="Zhou Y."/>
            <person name="Zheng Z."/>
            <person name="Qiu Y."/>
        </authorList>
    </citation>
    <scope>NUCLEOTIDE SEQUENCE [LARGE SCALE GENOMIC DNA]</scope>
    <source>
        <tissue evidence="8">Roots</tissue>
    </source>
</reference>
<dbReference type="Pfam" id="PF14226">
    <property type="entry name" value="DIOX_N"/>
    <property type="match status" value="1"/>
</dbReference>
<dbReference type="InterPro" id="IPR026992">
    <property type="entry name" value="DIOX_N"/>
</dbReference>
<dbReference type="PANTHER" id="PTHR47990">
    <property type="entry name" value="2-OXOGLUTARATE (2OG) AND FE(II)-DEPENDENT OXYGENASE SUPERFAMILY PROTEIN-RELATED"/>
    <property type="match status" value="1"/>
</dbReference>
<dbReference type="InterPro" id="IPR050231">
    <property type="entry name" value="Iron_ascorbate_oxido_reductase"/>
</dbReference>
<evidence type="ECO:0000256" key="6">
    <source>
        <dbReference type="RuleBase" id="RU003682"/>
    </source>
</evidence>
<evidence type="ECO:0000256" key="5">
    <source>
        <dbReference type="ARBA" id="ARBA00076740"/>
    </source>
</evidence>